<dbReference type="EMBL" id="JFBT01000001">
    <property type="protein sequence ID" value="EXG81179.1"/>
    <property type="molecule type" value="Genomic_DNA"/>
</dbReference>
<dbReference type="Proteomes" id="UP000021053">
    <property type="component" value="Unassembled WGS sequence"/>
</dbReference>
<evidence type="ECO:0000313" key="1">
    <source>
        <dbReference type="EMBL" id="EXG81179.1"/>
    </source>
</evidence>
<dbReference type="AlphaFoldDB" id="A0A010ZR94"/>
<reference evidence="1 2" key="1">
    <citation type="submission" date="2013-07" db="EMBL/GenBank/DDBJ databases">
        <authorList>
            <consortium name="DOE Joint Genome Institute"/>
            <person name="Eisen J."/>
            <person name="Huntemann M."/>
            <person name="Han J."/>
            <person name="Chen A."/>
            <person name="Kyrpides N."/>
            <person name="Mavromatis K."/>
            <person name="Markowitz V."/>
            <person name="Palaniappan K."/>
            <person name="Ivanova N."/>
            <person name="Schaumberg A."/>
            <person name="Pati A."/>
            <person name="Liolios K."/>
            <person name="Nordberg H.P."/>
            <person name="Cantor M.N."/>
            <person name="Hua S.X."/>
            <person name="Woyke T."/>
        </authorList>
    </citation>
    <scope>NUCLEOTIDE SEQUENCE [LARGE SCALE GENOMIC DNA]</scope>
    <source>
        <strain evidence="1 2">DSM 44712</strain>
    </source>
</reference>
<gene>
    <name evidence="1" type="ORF">CryarDRAFT_2287</name>
</gene>
<proteinExistence type="predicted"/>
<dbReference type="OrthoDB" id="3573114at2"/>
<comment type="caution">
    <text evidence="1">The sequence shown here is derived from an EMBL/GenBank/DDBJ whole genome shotgun (WGS) entry which is preliminary data.</text>
</comment>
<sequence>MPEAAPALVDALMGASRVLTARVAVDRPDLVTNALDGLVAAAGELRDAEWWRRLEADQGRTSSATESPLLVSR</sequence>
<dbReference type="HOGENOM" id="CLU_2698425_0_0_11"/>
<organism evidence="1 2">
    <name type="scientific">Cryptosporangium arvum DSM 44712</name>
    <dbReference type="NCBI Taxonomy" id="927661"/>
    <lineage>
        <taxon>Bacteria</taxon>
        <taxon>Bacillati</taxon>
        <taxon>Actinomycetota</taxon>
        <taxon>Actinomycetes</taxon>
        <taxon>Cryptosporangiales</taxon>
        <taxon>Cryptosporangiaceae</taxon>
        <taxon>Cryptosporangium</taxon>
    </lineage>
</organism>
<keyword evidence="2" id="KW-1185">Reference proteome</keyword>
<dbReference type="RefSeq" id="WP_157017590.1">
    <property type="nucleotide sequence ID" value="NZ_KK073874.1"/>
</dbReference>
<evidence type="ECO:0000313" key="2">
    <source>
        <dbReference type="Proteomes" id="UP000021053"/>
    </source>
</evidence>
<protein>
    <submittedName>
        <fullName evidence="1">Uncharacterized protein</fullName>
    </submittedName>
</protein>
<accession>A0A010ZR94</accession>
<name>A0A010ZR94_9ACTN</name>